<dbReference type="PANTHER" id="PTHR10509">
    <property type="entry name" value="O-METHYLTRANSFERASE-RELATED"/>
    <property type="match status" value="1"/>
</dbReference>
<dbReference type="AlphaFoldDB" id="D2MML1"/>
<dbReference type="Gene3D" id="3.40.50.150">
    <property type="entry name" value="Vaccinia Virus protein VP39"/>
    <property type="match status" value="1"/>
</dbReference>
<reference evidence="5" key="1">
    <citation type="submission" date="2009-12" db="EMBL/GenBank/DDBJ databases">
        <title>Sequence of Clostridiales genomosp. BVAB3 str. UPII9-5.</title>
        <authorList>
            <person name="Madupu R."/>
            <person name="Durkin A.S."/>
            <person name="Torralba M."/>
            <person name="Methe B."/>
            <person name="Sutton G.G."/>
            <person name="Strausberg R.L."/>
            <person name="Nelson K.E."/>
        </authorList>
    </citation>
    <scope>NUCLEOTIDE SEQUENCE [LARGE SCALE GENOMIC DNA]</scope>
    <source>
        <strain evidence="5">W1219</strain>
    </source>
</reference>
<dbReference type="eggNOG" id="COG4122">
    <property type="taxonomic scope" value="Bacteria"/>
</dbReference>
<name>D2MML1_9FIRM</name>
<protein>
    <submittedName>
        <fullName evidence="4">O-methyltransferase</fullName>
    </submittedName>
</protein>
<dbReference type="InterPro" id="IPR029063">
    <property type="entry name" value="SAM-dependent_MTases_sf"/>
</dbReference>
<keyword evidence="1 4" id="KW-0489">Methyltransferase</keyword>
<dbReference type="GO" id="GO:0032259">
    <property type="term" value="P:methylation"/>
    <property type="evidence" value="ECO:0007669"/>
    <property type="project" value="UniProtKB-KW"/>
</dbReference>
<dbReference type="Proteomes" id="UP000005017">
    <property type="component" value="Unassembled WGS sequence"/>
</dbReference>
<evidence type="ECO:0000256" key="2">
    <source>
        <dbReference type="ARBA" id="ARBA00022679"/>
    </source>
</evidence>
<proteinExistence type="predicted"/>
<dbReference type="InterPro" id="IPR002935">
    <property type="entry name" value="SAM_O-MeTrfase"/>
</dbReference>
<evidence type="ECO:0000256" key="3">
    <source>
        <dbReference type="ARBA" id="ARBA00022691"/>
    </source>
</evidence>
<dbReference type="SUPFAM" id="SSF53335">
    <property type="entry name" value="S-adenosyl-L-methionine-dependent methyltransferases"/>
    <property type="match status" value="1"/>
</dbReference>
<organism evidence="4 5">
    <name type="scientific">Bulleidia extructa W1219</name>
    <dbReference type="NCBI Taxonomy" id="679192"/>
    <lineage>
        <taxon>Bacteria</taxon>
        <taxon>Bacillati</taxon>
        <taxon>Bacillota</taxon>
        <taxon>Erysipelotrichia</taxon>
        <taxon>Erysipelotrichales</taxon>
        <taxon>Erysipelotrichaceae</taxon>
        <taxon>Bulleidia</taxon>
    </lineage>
</organism>
<dbReference type="CDD" id="cd02440">
    <property type="entry name" value="AdoMet_MTases"/>
    <property type="match status" value="1"/>
</dbReference>
<evidence type="ECO:0000256" key="1">
    <source>
        <dbReference type="ARBA" id="ARBA00022603"/>
    </source>
</evidence>
<evidence type="ECO:0000313" key="4">
    <source>
        <dbReference type="EMBL" id="EFC06287.1"/>
    </source>
</evidence>
<accession>D2MML1</accession>
<sequence length="191" mass="22358">MDLKEKARQDHIPIIQDDGLAFLLSFLAEHLEIQSILEIGTAIGYSAIQMANVRFDMCVDTLEIDPKRYKQALENIQNAQLEDRIHVYLEDAANFKSHQDYDFIFVDAAKAQYARYVEHFIRNSHIGTYFMFDNLEFHGLVEDDSKTKNRGTKQLVHKIQKFQERLKKDSRFHTDFYLEIGDGLAVSKRIR</sequence>
<dbReference type="PANTHER" id="PTHR10509:SF14">
    <property type="entry name" value="CAFFEOYL-COA O-METHYLTRANSFERASE 3-RELATED"/>
    <property type="match status" value="1"/>
</dbReference>
<dbReference type="Pfam" id="PF01596">
    <property type="entry name" value="Methyltransf_3"/>
    <property type="match status" value="1"/>
</dbReference>
<gene>
    <name evidence="4" type="ORF">HMPREF9013_0995</name>
</gene>
<dbReference type="GO" id="GO:0008757">
    <property type="term" value="F:S-adenosylmethionine-dependent methyltransferase activity"/>
    <property type="evidence" value="ECO:0007669"/>
    <property type="project" value="TreeGrafter"/>
</dbReference>
<dbReference type="GO" id="GO:0008171">
    <property type="term" value="F:O-methyltransferase activity"/>
    <property type="evidence" value="ECO:0007669"/>
    <property type="project" value="InterPro"/>
</dbReference>
<keyword evidence="3" id="KW-0949">S-adenosyl-L-methionine</keyword>
<dbReference type="PROSITE" id="PS51682">
    <property type="entry name" value="SAM_OMT_I"/>
    <property type="match status" value="1"/>
</dbReference>
<dbReference type="InterPro" id="IPR050362">
    <property type="entry name" value="Cation-dep_OMT"/>
</dbReference>
<evidence type="ECO:0000313" key="5">
    <source>
        <dbReference type="Proteomes" id="UP000005017"/>
    </source>
</evidence>
<dbReference type="EMBL" id="ADFR01000002">
    <property type="protein sequence ID" value="EFC06287.1"/>
    <property type="molecule type" value="Genomic_DNA"/>
</dbReference>
<dbReference type="RefSeq" id="WP_006626632.1">
    <property type="nucleotide sequence ID" value="NZ_ADFR01000002.1"/>
</dbReference>
<dbReference type="OrthoDB" id="9799672at2"/>
<comment type="caution">
    <text evidence="4">The sequence shown here is derived from an EMBL/GenBank/DDBJ whole genome shotgun (WGS) entry which is preliminary data.</text>
</comment>
<keyword evidence="2 4" id="KW-0808">Transferase</keyword>
<dbReference type="STRING" id="679192.HMPREF9013_0995"/>
<keyword evidence="5" id="KW-1185">Reference proteome</keyword>